<dbReference type="InterPro" id="IPR016024">
    <property type="entry name" value="ARM-type_fold"/>
</dbReference>
<dbReference type="GO" id="GO:0016281">
    <property type="term" value="C:eukaryotic translation initiation factor 4F complex"/>
    <property type="evidence" value="ECO:0007669"/>
    <property type="project" value="TreeGrafter"/>
</dbReference>
<reference evidence="6 7" key="1">
    <citation type="submission" date="2016-02" db="EMBL/GenBank/DDBJ databases">
        <title>Discovery of a natural microsporidian pathogen with a broad tissue tropism in Caenorhabditis elegans.</title>
        <authorList>
            <person name="Luallen R.J."/>
            <person name="Reinke A.W."/>
            <person name="Tong L."/>
            <person name="Botts M.R."/>
            <person name="Felix M.-A."/>
            <person name="Troemel E.R."/>
        </authorList>
    </citation>
    <scope>NUCLEOTIDE SEQUENCE [LARGE SCALE GENOMIC DNA]</scope>
    <source>
        <strain evidence="6 7">JUm2807</strain>
    </source>
</reference>
<dbReference type="OrthoDB" id="514777at2759"/>
<accession>A0A177EAH6</accession>
<dbReference type="VEuPathDB" id="MicrosporidiaDB:NEDG_01083"/>
<dbReference type="GeneID" id="93647433"/>
<keyword evidence="3" id="KW-0648">Protein biosynthesis</keyword>
<feature type="compositionally biased region" description="Basic and acidic residues" evidence="4">
    <location>
        <begin position="115"/>
        <end position="138"/>
    </location>
</feature>
<organism evidence="6 7">
    <name type="scientific">Nematocida displodere</name>
    <dbReference type="NCBI Taxonomy" id="1805483"/>
    <lineage>
        <taxon>Eukaryota</taxon>
        <taxon>Fungi</taxon>
        <taxon>Fungi incertae sedis</taxon>
        <taxon>Microsporidia</taxon>
        <taxon>Nematocida</taxon>
    </lineage>
</organism>
<dbReference type="RefSeq" id="XP_067543689.1">
    <property type="nucleotide sequence ID" value="XM_067688501.1"/>
</dbReference>
<feature type="compositionally biased region" description="Basic and acidic residues" evidence="4">
    <location>
        <begin position="148"/>
        <end position="178"/>
    </location>
</feature>
<gene>
    <name evidence="6" type="ORF">NEDG_01083</name>
</gene>
<dbReference type="SUPFAM" id="SSF48371">
    <property type="entry name" value="ARM repeat"/>
    <property type="match status" value="1"/>
</dbReference>
<dbReference type="Proteomes" id="UP000185944">
    <property type="component" value="Unassembled WGS sequence"/>
</dbReference>
<dbReference type="PANTHER" id="PTHR23253:SF9">
    <property type="entry name" value="EUKARYOTIC TRANSLATION INITIATION FACTOR 4 GAMMA 2"/>
    <property type="match status" value="1"/>
</dbReference>
<evidence type="ECO:0000256" key="1">
    <source>
        <dbReference type="ARBA" id="ARBA00005775"/>
    </source>
</evidence>
<dbReference type="GO" id="GO:0003743">
    <property type="term" value="F:translation initiation factor activity"/>
    <property type="evidence" value="ECO:0007669"/>
    <property type="project" value="UniProtKB-KW"/>
</dbReference>
<evidence type="ECO:0000259" key="5">
    <source>
        <dbReference type="SMART" id="SM00543"/>
    </source>
</evidence>
<sequence>MDSEEKRPGLVAEEEAQGRSSNQKPTKEGLSYPNKKLMQKPRPEYKKDEKDKKKKKKKDEMEKPQEPEPIFPPPKKVSKALPIAFLGGEDFNVSSIQKALKQLTIQKEAAGQPAQEEKKLAEKISKAEAENTPHEEALPKAAPVTEAPVKKEEAPLEPKPEEGHKPIEKPKAHTEPAPKKQAPTEPRLNRAEIAEKFGIVNGVAKNGPQPGQATGVIWGTVAPSIFTKKIFESEDPKTFRARTPVKAAKAPKKPAAPVTVLVPVSEPVSEPATVSAPVSEPVTVTVSEPVTDTKPVTEPVTVTVPATAPATDTKPATEPVSASVTEPSTSTSSVQKSATGLPIVYTKKQLMAYKKFATAQVILIDRSILTKGPGFGKKRREFKPIKTSPLFGKKQLPSVPVFAAIESYIADFNLALNQVSYNNVEEIAERILSIKVPTDAAMEELTKAFFEKAVLEDAYSDVYAKLVNLIQRRFRSAEEEPYDEDKAQKEQTLVRRSRTSRSKFGGLVAVLAQKEFATVRHWVSKEEEHKAVAMSSEDLAARVMEISNNKEKEYARLAVKKRALSIMRFIAELFKTEYLSQSVIHSAIKKVLGEKIPENVERLCHLLRYAGTSLETEEAKPLIDSYIRWLEDAVKDSRPRFKFMVEDIKDLRAANWALDTPKHFSEDESEEESSWKSARTKERKRWGGKEPKSTNPRKETRERAPPITLTEQIEQSRTEYSKMESIASQVLKSTLNPEEEVKRLLTEYSTSALFLTAFIKIVIEGHDETVKKGELFLKEWTRSSPASLDKKDDIIEYINEIMVDIIDDAPKAPKYFERLVAIIAQK</sequence>
<feature type="compositionally biased region" description="Basic and acidic residues" evidence="4">
    <location>
        <begin position="685"/>
        <end position="704"/>
    </location>
</feature>
<feature type="region of interest" description="Disordered" evidence="4">
    <location>
        <begin position="1"/>
        <end position="76"/>
    </location>
</feature>
<dbReference type="SMART" id="SM00543">
    <property type="entry name" value="MIF4G"/>
    <property type="match status" value="1"/>
</dbReference>
<feature type="compositionally biased region" description="Basic and acidic residues" evidence="4">
    <location>
        <begin position="41"/>
        <end position="51"/>
    </location>
</feature>
<dbReference type="STRING" id="1805483.A0A177EAH6"/>
<feature type="region of interest" description="Disordered" evidence="4">
    <location>
        <begin position="108"/>
        <end position="190"/>
    </location>
</feature>
<feature type="domain" description="MIF4G" evidence="5">
    <location>
        <begin position="409"/>
        <end position="655"/>
    </location>
</feature>
<dbReference type="EMBL" id="LTDL01000042">
    <property type="protein sequence ID" value="OAG28944.1"/>
    <property type="molecule type" value="Genomic_DNA"/>
</dbReference>
<keyword evidence="7" id="KW-1185">Reference proteome</keyword>
<feature type="region of interest" description="Disordered" evidence="4">
    <location>
        <begin position="308"/>
        <end position="333"/>
    </location>
</feature>
<dbReference type="Pfam" id="PF02854">
    <property type="entry name" value="MIF4G"/>
    <property type="match status" value="1"/>
</dbReference>
<feature type="region of interest" description="Disordered" evidence="4">
    <location>
        <begin position="667"/>
        <end position="707"/>
    </location>
</feature>
<comment type="similarity">
    <text evidence="1">Belongs to the eukaryotic initiation factor 4G family.</text>
</comment>
<dbReference type="Gene3D" id="1.25.40.180">
    <property type="match status" value="1"/>
</dbReference>
<evidence type="ECO:0000313" key="7">
    <source>
        <dbReference type="Proteomes" id="UP000185944"/>
    </source>
</evidence>
<dbReference type="InterPro" id="IPR003890">
    <property type="entry name" value="MIF4G-like_typ-3"/>
</dbReference>
<protein>
    <submittedName>
        <fullName evidence="6">Translation initiation factor 4G</fullName>
    </submittedName>
</protein>
<evidence type="ECO:0000256" key="3">
    <source>
        <dbReference type="ARBA" id="ARBA00022917"/>
    </source>
</evidence>
<evidence type="ECO:0000313" key="6">
    <source>
        <dbReference type="EMBL" id="OAG28944.1"/>
    </source>
</evidence>
<comment type="caution">
    <text evidence="6">The sequence shown here is derived from an EMBL/GenBank/DDBJ whole genome shotgun (WGS) entry which is preliminary data.</text>
</comment>
<proteinExistence type="inferred from homology"/>
<evidence type="ECO:0000256" key="2">
    <source>
        <dbReference type="ARBA" id="ARBA00022540"/>
    </source>
</evidence>
<keyword evidence="2 6" id="KW-0396">Initiation factor</keyword>
<evidence type="ECO:0000256" key="4">
    <source>
        <dbReference type="SAM" id="MobiDB-lite"/>
    </source>
</evidence>
<dbReference type="PANTHER" id="PTHR23253">
    <property type="entry name" value="EUKARYOTIC TRANSLATION INITIATION FACTOR 4 GAMMA"/>
    <property type="match status" value="1"/>
</dbReference>
<name>A0A177EAH6_9MICR</name>
<dbReference type="AlphaFoldDB" id="A0A177EAH6"/>
<dbReference type="GO" id="GO:0003729">
    <property type="term" value="F:mRNA binding"/>
    <property type="evidence" value="ECO:0007669"/>
    <property type="project" value="TreeGrafter"/>
</dbReference>